<comment type="caution">
    <text evidence="1">The sequence shown here is derived from an EMBL/GenBank/DDBJ whole genome shotgun (WGS) entry which is preliminary data.</text>
</comment>
<sequence length="70" mass="8085">MSYQSKAKRAMDLVKRKRSTTLQTNQYIPARSSQIDREFLTIHAPLSKTGAEEVGAYIQKLREQKKKTMV</sequence>
<name>A0ABU1IXZ9_9BACL</name>
<organism evidence="1 2">
    <name type="scientific">Paenibacillus hunanensis</name>
    <dbReference type="NCBI Taxonomy" id="539262"/>
    <lineage>
        <taxon>Bacteria</taxon>
        <taxon>Bacillati</taxon>
        <taxon>Bacillota</taxon>
        <taxon>Bacilli</taxon>
        <taxon>Bacillales</taxon>
        <taxon>Paenibacillaceae</taxon>
        <taxon>Paenibacillus</taxon>
    </lineage>
</organism>
<protein>
    <submittedName>
        <fullName evidence="1">Uncharacterized protein</fullName>
    </submittedName>
</protein>
<evidence type="ECO:0000313" key="2">
    <source>
        <dbReference type="Proteomes" id="UP001185028"/>
    </source>
</evidence>
<gene>
    <name evidence="1" type="ORF">JOC58_002028</name>
</gene>
<keyword evidence="2" id="KW-1185">Reference proteome</keyword>
<dbReference type="EMBL" id="JAVDQH010000007">
    <property type="protein sequence ID" value="MDR6244135.1"/>
    <property type="molecule type" value="Genomic_DNA"/>
</dbReference>
<proteinExistence type="predicted"/>
<accession>A0ABU1IXZ9</accession>
<reference evidence="1 2" key="1">
    <citation type="submission" date="2023-07" db="EMBL/GenBank/DDBJ databases">
        <title>Genomic Encyclopedia of Type Strains, Phase IV (KMG-IV): sequencing the most valuable type-strain genomes for metagenomic binning, comparative biology and taxonomic classification.</title>
        <authorList>
            <person name="Goeker M."/>
        </authorList>
    </citation>
    <scope>NUCLEOTIDE SEQUENCE [LARGE SCALE GENOMIC DNA]</scope>
    <source>
        <strain evidence="1 2">DSM 22170</strain>
    </source>
</reference>
<dbReference type="Proteomes" id="UP001185028">
    <property type="component" value="Unassembled WGS sequence"/>
</dbReference>
<evidence type="ECO:0000313" key="1">
    <source>
        <dbReference type="EMBL" id="MDR6244135.1"/>
    </source>
</evidence>
<dbReference type="RefSeq" id="WP_188776338.1">
    <property type="nucleotide sequence ID" value="NZ_BMMB01000006.1"/>
</dbReference>